<dbReference type="NCBIfam" id="TIGR02046">
    <property type="entry name" value="sdhC_b558_fam"/>
    <property type="match status" value="1"/>
</dbReference>
<feature type="transmembrane region" description="Helical" evidence="1">
    <location>
        <begin position="12"/>
        <end position="35"/>
    </location>
</feature>
<gene>
    <name evidence="2" type="ORF">SAMN05421847_1242</name>
</gene>
<protein>
    <submittedName>
        <fullName evidence="2">Succinate dehydrogenase / fumarate reductase cytochrome b subunit</fullName>
    </submittedName>
</protein>
<dbReference type="SUPFAM" id="SSF81343">
    <property type="entry name" value="Fumarate reductase respiratory complex transmembrane subunits"/>
    <property type="match status" value="1"/>
</dbReference>
<feature type="transmembrane region" description="Helical" evidence="1">
    <location>
        <begin position="197"/>
        <end position="218"/>
    </location>
</feature>
<dbReference type="AlphaFoldDB" id="A0A1H5WKY7"/>
<feature type="transmembrane region" description="Helical" evidence="1">
    <location>
        <begin position="155"/>
        <end position="176"/>
    </location>
</feature>
<keyword evidence="1" id="KW-1133">Transmembrane helix</keyword>
<dbReference type="OrthoDB" id="9802842at2"/>
<reference evidence="3" key="1">
    <citation type="submission" date="2016-10" db="EMBL/GenBank/DDBJ databases">
        <authorList>
            <person name="Varghese N."/>
            <person name="Submissions S."/>
        </authorList>
    </citation>
    <scope>NUCLEOTIDE SEQUENCE [LARGE SCALE GENOMIC DNA]</scope>
    <source>
        <strain evidence="3">DSM 21580</strain>
    </source>
</reference>
<dbReference type="GO" id="GO:0016020">
    <property type="term" value="C:membrane"/>
    <property type="evidence" value="ECO:0007669"/>
    <property type="project" value="InterPro"/>
</dbReference>
<evidence type="ECO:0000256" key="1">
    <source>
        <dbReference type="SAM" id="Phobius"/>
    </source>
</evidence>
<dbReference type="RefSeq" id="WP_103913232.1">
    <property type="nucleotide sequence ID" value="NZ_FNUS01000002.1"/>
</dbReference>
<dbReference type="Proteomes" id="UP000236738">
    <property type="component" value="Unassembled WGS sequence"/>
</dbReference>
<sequence length="220" mass="25147">MAGSSTSSIGRKYAMAISAMLLLSFLIVHVTLNSLSVFSKASFNEASQFMGYNPFIQFVFQPILMIGVVFHFVMGFILEIRNNKARPVKYSVNAGSANSSWMSRNMIITGAVILAFLGLHFYDFWLHEMNYKYIEVLPEDPSRYWMELHEKFSDLWRVIIYVISFILLGLHLSHGFQSSFQSIGARHPKYTPFIKGFGTWFSILVPLAFIAIAIFHFVTQ</sequence>
<feature type="transmembrane region" description="Helical" evidence="1">
    <location>
        <begin position="55"/>
        <end position="80"/>
    </location>
</feature>
<proteinExistence type="predicted"/>
<dbReference type="InterPro" id="IPR011138">
    <property type="entry name" value="Cytochrome_b-558"/>
</dbReference>
<keyword evidence="1" id="KW-0472">Membrane</keyword>
<dbReference type="CDD" id="cd03498">
    <property type="entry name" value="SQR_TypeB_2_TM"/>
    <property type="match status" value="1"/>
</dbReference>
<evidence type="ECO:0000313" key="2">
    <source>
        <dbReference type="EMBL" id="SEF99981.1"/>
    </source>
</evidence>
<dbReference type="EMBL" id="FNUS01000002">
    <property type="protein sequence ID" value="SEF99981.1"/>
    <property type="molecule type" value="Genomic_DNA"/>
</dbReference>
<dbReference type="Gene3D" id="1.20.1300.10">
    <property type="entry name" value="Fumarate reductase/succinate dehydrogenase, transmembrane subunit"/>
    <property type="match status" value="1"/>
</dbReference>
<organism evidence="2 3">
    <name type="scientific">Halpernia humi</name>
    <dbReference type="NCBI Taxonomy" id="493375"/>
    <lineage>
        <taxon>Bacteria</taxon>
        <taxon>Pseudomonadati</taxon>
        <taxon>Bacteroidota</taxon>
        <taxon>Flavobacteriia</taxon>
        <taxon>Flavobacteriales</taxon>
        <taxon>Weeksellaceae</taxon>
        <taxon>Chryseobacterium group</taxon>
        <taxon>Halpernia</taxon>
    </lineage>
</organism>
<keyword evidence="3" id="KW-1185">Reference proteome</keyword>
<keyword evidence="1" id="KW-0812">Transmembrane</keyword>
<name>A0A1H5WKY7_9FLAO</name>
<accession>A0A1H5WKY7</accession>
<evidence type="ECO:0000313" key="3">
    <source>
        <dbReference type="Proteomes" id="UP000236738"/>
    </source>
</evidence>
<feature type="transmembrane region" description="Helical" evidence="1">
    <location>
        <begin position="101"/>
        <end position="122"/>
    </location>
</feature>
<dbReference type="InterPro" id="IPR034804">
    <property type="entry name" value="SQR/QFR_C/D"/>
</dbReference>